<evidence type="ECO:0000313" key="2">
    <source>
        <dbReference type="Proteomes" id="UP000197208"/>
    </source>
</evidence>
<protein>
    <submittedName>
        <fullName evidence="1">Uncharacterized protein</fullName>
    </submittedName>
</protein>
<dbReference type="Proteomes" id="UP000197208">
    <property type="component" value="Unassembled WGS sequence"/>
</dbReference>
<sequence>MVTPPAVQAYLRRATRLLPPTAARRVRAELHGNLHQSMLDARLRGLNEPDAWAAALTEAGPALPAALHLARTHTLGLALRWLLAAGLLGGAAYAMQGTHPAAITPATTQAQP</sequence>
<evidence type="ECO:0000313" key="1">
    <source>
        <dbReference type="EMBL" id="OWL94218.1"/>
    </source>
</evidence>
<organism evidence="1 2">
    <name type="scientific">Deinococcus indicus</name>
    <dbReference type="NCBI Taxonomy" id="223556"/>
    <lineage>
        <taxon>Bacteria</taxon>
        <taxon>Thermotogati</taxon>
        <taxon>Deinococcota</taxon>
        <taxon>Deinococci</taxon>
        <taxon>Deinococcales</taxon>
        <taxon>Deinococcaceae</taxon>
        <taxon>Deinococcus</taxon>
    </lineage>
</organism>
<dbReference type="OrthoDB" id="74233at2"/>
<name>A0A246BH50_9DEIO</name>
<gene>
    <name evidence="1" type="ORF">CBQ26_16580</name>
</gene>
<dbReference type="AlphaFoldDB" id="A0A246BH50"/>
<proteinExistence type="predicted"/>
<keyword evidence="2" id="KW-1185">Reference proteome</keyword>
<reference evidence="1 2" key="1">
    <citation type="submission" date="2017-05" db="EMBL/GenBank/DDBJ databases">
        <title>De novo genome assembly of Deniococcus indicus strain DR1.</title>
        <authorList>
            <person name="Chauhan D."/>
            <person name="Yennamalli R.M."/>
            <person name="Priyadarshini R."/>
        </authorList>
    </citation>
    <scope>NUCLEOTIDE SEQUENCE [LARGE SCALE GENOMIC DNA]</scope>
    <source>
        <strain evidence="1 2">DR1</strain>
    </source>
</reference>
<accession>A0A246BH50</accession>
<comment type="caution">
    <text evidence="1">The sequence shown here is derived from an EMBL/GenBank/DDBJ whole genome shotgun (WGS) entry which is preliminary data.</text>
</comment>
<dbReference type="EMBL" id="NHMK01000026">
    <property type="protein sequence ID" value="OWL94218.1"/>
    <property type="molecule type" value="Genomic_DNA"/>
</dbReference>